<keyword evidence="5" id="KW-1185">Reference proteome</keyword>
<dbReference type="Gene3D" id="2.60.40.10">
    <property type="entry name" value="Immunoglobulins"/>
    <property type="match status" value="1"/>
</dbReference>
<dbReference type="SUPFAM" id="SSF51126">
    <property type="entry name" value="Pectin lyase-like"/>
    <property type="match status" value="2"/>
</dbReference>
<dbReference type="Pfam" id="PF02368">
    <property type="entry name" value="Big_2"/>
    <property type="match status" value="1"/>
</dbReference>
<evidence type="ECO:0000256" key="1">
    <source>
        <dbReference type="SAM" id="MobiDB-lite"/>
    </source>
</evidence>
<protein>
    <submittedName>
        <fullName evidence="4">Ig-like domain-containing protein</fullName>
    </submittedName>
</protein>
<feature type="compositionally biased region" description="Low complexity" evidence="1">
    <location>
        <begin position="67"/>
        <end position="83"/>
    </location>
</feature>
<feature type="signal peptide" evidence="2">
    <location>
        <begin position="1"/>
        <end position="33"/>
    </location>
</feature>
<evidence type="ECO:0000313" key="5">
    <source>
        <dbReference type="Proteomes" id="UP001524502"/>
    </source>
</evidence>
<dbReference type="Gene3D" id="2.60.40.1080">
    <property type="match status" value="1"/>
</dbReference>
<dbReference type="Proteomes" id="UP001524502">
    <property type="component" value="Unassembled WGS sequence"/>
</dbReference>
<dbReference type="SUPFAM" id="SSF49373">
    <property type="entry name" value="Invasin/intimin cell-adhesion fragments"/>
    <property type="match status" value="1"/>
</dbReference>
<name>A0ABT1RJH6_9FIRM</name>
<evidence type="ECO:0000259" key="3">
    <source>
        <dbReference type="SMART" id="SM00635"/>
    </source>
</evidence>
<keyword evidence="2" id="KW-0732">Signal</keyword>
<dbReference type="InterPro" id="IPR011050">
    <property type="entry name" value="Pectin_lyase_fold/virulence"/>
</dbReference>
<proteinExistence type="predicted"/>
<evidence type="ECO:0000256" key="2">
    <source>
        <dbReference type="SAM" id="SignalP"/>
    </source>
</evidence>
<reference evidence="4 5" key="1">
    <citation type="submission" date="2022-06" db="EMBL/GenBank/DDBJ databases">
        <title>Isolation of gut microbiota from human fecal samples.</title>
        <authorList>
            <person name="Pamer E.G."/>
            <person name="Barat B."/>
            <person name="Waligurski E."/>
            <person name="Medina S."/>
            <person name="Paddock L."/>
            <person name="Mostad J."/>
        </authorList>
    </citation>
    <scope>NUCLEOTIDE SEQUENCE [LARGE SCALE GENOMIC DNA]</scope>
    <source>
        <strain evidence="4 5">SL.3.17</strain>
    </source>
</reference>
<dbReference type="Gene3D" id="2.160.20.10">
    <property type="entry name" value="Single-stranded right-handed beta-helix, Pectin lyase-like"/>
    <property type="match status" value="2"/>
</dbReference>
<dbReference type="InterPro" id="IPR003343">
    <property type="entry name" value="Big_2"/>
</dbReference>
<feature type="region of interest" description="Disordered" evidence="1">
    <location>
        <begin position="42"/>
        <end position="98"/>
    </location>
</feature>
<evidence type="ECO:0000313" key="4">
    <source>
        <dbReference type="EMBL" id="MCQ4635333.1"/>
    </source>
</evidence>
<dbReference type="InterPro" id="IPR008964">
    <property type="entry name" value="Invasin/intimin_cell_adhesion"/>
</dbReference>
<comment type="caution">
    <text evidence="4">The sequence shown here is derived from an EMBL/GenBank/DDBJ whole genome shotgun (WGS) entry which is preliminary data.</text>
</comment>
<dbReference type="EMBL" id="JANFXK010000001">
    <property type="protein sequence ID" value="MCQ4635333.1"/>
    <property type="molecule type" value="Genomic_DNA"/>
</dbReference>
<dbReference type="SMART" id="SM00710">
    <property type="entry name" value="PbH1"/>
    <property type="match status" value="5"/>
</dbReference>
<accession>A0ABT1RJH6</accession>
<dbReference type="InterPro" id="IPR012334">
    <property type="entry name" value="Pectin_lyas_fold"/>
</dbReference>
<feature type="chain" id="PRO_5047529474" evidence="2">
    <location>
        <begin position="34"/>
        <end position="1597"/>
    </location>
</feature>
<dbReference type="RefSeq" id="WP_256130529.1">
    <property type="nucleotide sequence ID" value="NZ_JANFXK010000001.1"/>
</dbReference>
<dbReference type="SMART" id="SM00635">
    <property type="entry name" value="BID_2"/>
    <property type="match status" value="1"/>
</dbReference>
<dbReference type="InterPro" id="IPR006626">
    <property type="entry name" value="PbH1"/>
</dbReference>
<feature type="domain" description="BIG2" evidence="3">
    <location>
        <begin position="938"/>
        <end position="1017"/>
    </location>
</feature>
<organism evidence="4 5">
    <name type="scientific">Anaerovorax odorimutans</name>
    <dbReference type="NCBI Taxonomy" id="109327"/>
    <lineage>
        <taxon>Bacteria</taxon>
        <taxon>Bacillati</taxon>
        <taxon>Bacillota</taxon>
        <taxon>Clostridia</taxon>
        <taxon>Peptostreptococcales</taxon>
        <taxon>Anaerovoracaceae</taxon>
        <taxon>Anaerovorax</taxon>
    </lineage>
</organism>
<dbReference type="InterPro" id="IPR013783">
    <property type="entry name" value="Ig-like_fold"/>
</dbReference>
<sequence>MEARKKKSSRLLAWVVVIAVAFTMTLPSSFVWAAETGATQEKVVTEDQTPTEAPAVEESSNKDPTEAAKAQTTKKAAKAAATDEVVDTTKPHVNQDGSKTHNAGTVFFAEGYPVTITEAKDLEDGKVGFTASWKEGEEEKSLTVSRDAATEKQPVAAANMITVVGGTEGLNDKTDLDTTKITVKSGVVDYVVGGNFNAGKVKTADITVEGGTIGIVHGATRDLPNNTYANRKEKASIDTVNMTISGGDMEAVIGGTFGYTYVKDVNVTISGGTIAATTSPMQAGILLGGTNGEVENATLNFSGGKTKDIALGQRVMITGKTTLNLTGGNAGNIYAGSYYDDGDNAAGTENWGTWGVGSVNYGQAAAIDMTLGGNLTYNDVYAGFQFVDKDAFAEKYKTSISDISGSEKAPINISVKKAGEAKRGTAEQHTVSMLEKVFPSETLTIETSLAEGKVLDLQEGCTVVVKDGVKDIKAKTGAADVTLQASNTYTVKDGKLASIVAKIGNEGYLTLQDAIEAARAGDTVKLNKDISVDMGKDKTAPAILIDKSITLDGNGKTITAKKSDGAEDGMGHVIGVQNGAKAAIKNLTVDGNNKAARHGIQTYGDGSEANLTSITVKNCFGYGVVANGSSITATRLTTNDNGWGGVNVTKGANVTTEPRFEFNSGNLNEANPIQADNVDKSEVSKDYVNFGKNAGDWYSVNTKTDENAPAIQWKQGIAPAEGEAKVGTLVYATLKEALEAATDGETVTLTKDITVDMGQDANAAAIAITKNITLVGNNHTITAKQTDATKAAKDGLGHVIGVQNGAVVTIENLTVNGNQAAKHGIQTYGENSYAELNNVTVKDCKGYGAVANGSTIIANDLYASGNGWGGVNVSKGSGVETDPSFTLYGGELQKENPIQADNVDGSKVEEAWVDYLAGDWYKVVSEEGKVINWKQGIEIDSVALNAEKSTLTVGDKEQLIAKVIPEDAYNREVKWASSDEKKATVNEQGIVTAVSATGDTPVTITATAANGEKAECEVTIKAATAEGSATITIQPSLDEYDDFNTAAVSTAIENAKTENIKDVVIVMPTEIETVPEDVFEIAKKNTVGKLVIKAEAANRKVGDVDVKTCDATFEFDTKDINKLVSVNTDIVLENMNDVPSSLPEDSAVEKIRLEHEGDFPAPATITLSLTNQKVQEGQKGYLYYENGDELTLIDHGIVEVKANKEVAITLTHASEYVFSTKQMEPAIAADSVENSIKNIGKVVYSAKTGKAIKTARSAYNGFKEQYAGNNESMIRNISTLNEAEKAYQILDDQVQAVKAAMAKFDNFEDSVLTYDQQKQIAQIEADFAKLDKNQKAVMEEEDYGQGYVDYLVELSKASQNREAVSQANRVSKLADQLPATATYSAADKSKIDAARNMYNSVVAETPATKALLTADLAKIQKAETEYRNAKRTAYNNVRISLSTTQYTYNGGAKTPAVYGLSAFVNGRDYSVAYKNNVKTGKATVTVTAIGDCAGLSAKTATFRITPAKAAISKLKKGKKSFKVTIKSQKSAGVSGYQISYSLKKNKSFKSTTTTKTSKTVKKLKAKKNYYVKVRSYKTIDGKKYYGAYSKVKKIKTK</sequence>
<gene>
    <name evidence="4" type="ORF">NE619_01205</name>
</gene>